<dbReference type="PANTHER" id="PTHR32419">
    <property type="entry name" value="GLUTATHIONYL-HYDROQUINONE REDUCTASE"/>
    <property type="match status" value="1"/>
</dbReference>
<keyword evidence="1" id="KW-0812">Transmembrane</keyword>
<accession>A0ABW3U9C1</accession>
<dbReference type="InterPro" id="IPR016639">
    <property type="entry name" value="GST_Omega/GSH"/>
</dbReference>
<dbReference type="Gene3D" id="1.20.1050.10">
    <property type="match status" value="1"/>
</dbReference>
<dbReference type="PROSITE" id="PS50405">
    <property type="entry name" value="GST_CTER"/>
    <property type="match status" value="1"/>
</dbReference>
<dbReference type="SUPFAM" id="SSF47616">
    <property type="entry name" value="GST C-terminal domain-like"/>
    <property type="match status" value="1"/>
</dbReference>
<dbReference type="InterPro" id="IPR010987">
    <property type="entry name" value="Glutathione-S-Trfase_C-like"/>
</dbReference>
<dbReference type="Gene3D" id="3.40.30.10">
    <property type="entry name" value="Glutaredoxin"/>
    <property type="match status" value="1"/>
</dbReference>
<dbReference type="Pfam" id="PF13410">
    <property type="entry name" value="GST_C_2"/>
    <property type="match status" value="1"/>
</dbReference>
<dbReference type="EMBL" id="JBHTLR010000007">
    <property type="protein sequence ID" value="MFD1216070.1"/>
    <property type="molecule type" value="Genomic_DNA"/>
</dbReference>
<reference evidence="4" key="1">
    <citation type="journal article" date="2019" name="Int. J. Syst. Evol. Microbiol.">
        <title>The Global Catalogue of Microorganisms (GCM) 10K type strain sequencing project: providing services to taxonomists for standard genome sequencing and annotation.</title>
        <authorList>
            <consortium name="The Broad Institute Genomics Platform"/>
            <consortium name="The Broad Institute Genome Sequencing Center for Infectious Disease"/>
            <person name="Wu L."/>
            <person name="Ma J."/>
        </authorList>
    </citation>
    <scope>NUCLEOTIDE SEQUENCE [LARGE SCALE GENOMIC DNA]</scope>
    <source>
        <strain evidence="4">CCUG 54356</strain>
    </source>
</reference>
<keyword evidence="4" id="KW-1185">Reference proteome</keyword>
<proteinExistence type="predicted"/>
<organism evidence="3 4">
    <name type="scientific">Microbulbifer celer</name>
    <dbReference type="NCBI Taxonomy" id="435905"/>
    <lineage>
        <taxon>Bacteria</taxon>
        <taxon>Pseudomonadati</taxon>
        <taxon>Pseudomonadota</taxon>
        <taxon>Gammaproteobacteria</taxon>
        <taxon>Cellvibrionales</taxon>
        <taxon>Microbulbiferaceae</taxon>
        <taxon>Microbulbifer</taxon>
    </lineage>
</organism>
<comment type="caution">
    <text evidence="3">The sequence shown here is derived from an EMBL/GenBank/DDBJ whole genome shotgun (WGS) entry which is preliminary data.</text>
</comment>
<dbReference type="PANTHER" id="PTHR32419:SF6">
    <property type="entry name" value="GLUTATHIONE S-TRANSFERASE OMEGA-LIKE 1-RELATED"/>
    <property type="match status" value="1"/>
</dbReference>
<dbReference type="Pfam" id="PF13409">
    <property type="entry name" value="GST_N_2"/>
    <property type="match status" value="1"/>
</dbReference>
<keyword evidence="1" id="KW-0472">Membrane</keyword>
<keyword evidence="1" id="KW-1133">Transmembrane helix</keyword>
<dbReference type="InterPro" id="IPR004045">
    <property type="entry name" value="Glutathione_S-Trfase_N"/>
</dbReference>
<protein>
    <submittedName>
        <fullName evidence="3">Glutathione S-transferase C-terminal domain-containing protein</fullName>
    </submittedName>
</protein>
<evidence type="ECO:0000313" key="3">
    <source>
        <dbReference type="EMBL" id="MFD1216070.1"/>
    </source>
</evidence>
<evidence type="ECO:0000313" key="4">
    <source>
        <dbReference type="Proteomes" id="UP001597264"/>
    </source>
</evidence>
<dbReference type="RefSeq" id="WP_230438185.1">
    <property type="nucleotide sequence ID" value="NZ_CP087715.1"/>
</dbReference>
<evidence type="ECO:0000256" key="1">
    <source>
        <dbReference type="SAM" id="Phobius"/>
    </source>
</evidence>
<gene>
    <name evidence="3" type="ORF">ACFQ2X_05625</name>
</gene>
<feature type="domain" description="GST C-terminal" evidence="2">
    <location>
        <begin position="119"/>
        <end position="260"/>
    </location>
</feature>
<dbReference type="Proteomes" id="UP001597264">
    <property type="component" value="Unassembled WGS sequence"/>
</dbReference>
<sequence length="288" mass="32650">MMTAKNSVETKIPRPTMESRLHLYLAWGCPFCHRILTALALTGLRDHVSYTWMNNIKGPAGWEIAPADEPLLGENSLRNVYRRLQPGVDATPSVPLLVDLSTKKLLSSDSAQITRFIATGMDGAHAIERELAPTQLVDQIDAMNLWLHRHVNRAVYEVGFATSQGEYERKLAVLFQSLDRLELRLAEQPYLLGNTPSESDLFLLPTLLRFDSVYHPLFKCCYRYIADYPALSGYLARMQEIDGVAATYDEFLTKQHYFCSVMHVGNEVRDLNPSRLIPVTQYSMLLQA</sequence>
<dbReference type="InterPro" id="IPR036249">
    <property type="entry name" value="Thioredoxin-like_sf"/>
</dbReference>
<dbReference type="InterPro" id="IPR036282">
    <property type="entry name" value="Glutathione-S-Trfase_C_sf"/>
</dbReference>
<dbReference type="CDD" id="cd03190">
    <property type="entry name" value="GST_C_Omega_like"/>
    <property type="match status" value="1"/>
</dbReference>
<evidence type="ECO:0000259" key="2">
    <source>
        <dbReference type="PROSITE" id="PS50405"/>
    </source>
</evidence>
<name>A0ABW3U9C1_9GAMM</name>
<dbReference type="InterPro" id="IPR047047">
    <property type="entry name" value="GST_Omega-like_C"/>
</dbReference>
<dbReference type="SUPFAM" id="SSF52833">
    <property type="entry name" value="Thioredoxin-like"/>
    <property type="match status" value="1"/>
</dbReference>
<feature type="transmembrane region" description="Helical" evidence="1">
    <location>
        <begin position="21"/>
        <end position="44"/>
    </location>
</feature>